<evidence type="ECO:0000259" key="7">
    <source>
        <dbReference type="PROSITE" id="PS50122"/>
    </source>
</evidence>
<reference evidence="9" key="1">
    <citation type="submission" date="2017-04" db="EMBL/GenBank/DDBJ databases">
        <authorList>
            <person name="Varghese N."/>
            <person name="Submissions S."/>
        </authorList>
    </citation>
    <scope>NUCLEOTIDE SEQUENCE [LARGE SCALE GENOMIC DNA]</scope>
    <source>
        <strain evidence="9">USBA 82</strain>
    </source>
</reference>
<accession>A0A1X7JN65</accession>
<dbReference type="GO" id="GO:0050568">
    <property type="term" value="F:protein-glutamine glutaminase activity"/>
    <property type="evidence" value="ECO:0007669"/>
    <property type="project" value="UniProtKB-UniRule"/>
</dbReference>
<feature type="modified residue" description="4-aspartylphosphate" evidence="3 5">
    <location>
        <position position="68"/>
    </location>
</feature>
<keyword evidence="3 5" id="KW-0597">Phosphoprotein</keyword>
<keyword evidence="3 4" id="KW-0145">Chemotaxis</keyword>
<dbReference type="GO" id="GO:0008984">
    <property type="term" value="F:protein-glutamate methylesterase activity"/>
    <property type="evidence" value="ECO:0007669"/>
    <property type="project" value="UniProtKB-UniRule"/>
</dbReference>
<feature type="active site" evidence="3 4">
    <location>
        <position position="190"/>
    </location>
</feature>
<dbReference type="InterPro" id="IPR011006">
    <property type="entry name" value="CheY-like_superfamily"/>
</dbReference>
<dbReference type="InterPro" id="IPR000673">
    <property type="entry name" value="Sig_transdc_resp-reg_Me-estase"/>
</dbReference>
<evidence type="ECO:0000256" key="5">
    <source>
        <dbReference type="PROSITE-ProRule" id="PRU00169"/>
    </source>
</evidence>
<comment type="domain">
    <text evidence="3">Contains a C-terminal catalytic domain, and an N-terminal region which modulates catalytic activity.</text>
</comment>
<dbReference type="Gene3D" id="3.40.50.180">
    <property type="entry name" value="Methylesterase CheB, C-terminal domain"/>
    <property type="match status" value="1"/>
</dbReference>
<dbReference type="Pfam" id="PF00072">
    <property type="entry name" value="Response_reg"/>
    <property type="match status" value="1"/>
</dbReference>
<dbReference type="GO" id="GO:0005737">
    <property type="term" value="C:cytoplasm"/>
    <property type="evidence" value="ECO:0007669"/>
    <property type="project" value="UniProtKB-SubCell"/>
</dbReference>
<comment type="similarity">
    <text evidence="3">Belongs to the CheB family.</text>
</comment>
<evidence type="ECO:0000256" key="4">
    <source>
        <dbReference type="PROSITE-ProRule" id="PRU00050"/>
    </source>
</evidence>
<dbReference type="EC" id="3.5.1.44" evidence="3"/>
<dbReference type="NCBIfam" id="NF001965">
    <property type="entry name" value="PRK00742.1"/>
    <property type="match status" value="1"/>
</dbReference>
<dbReference type="InterPro" id="IPR008248">
    <property type="entry name" value="CheB-like"/>
</dbReference>
<dbReference type="STRING" id="561720.SAMN06275492_11421"/>
<comment type="subcellular location">
    <subcellularLocation>
        <location evidence="3">Cytoplasm</location>
    </subcellularLocation>
</comment>
<dbReference type="PANTHER" id="PTHR42872">
    <property type="entry name" value="PROTEIN-GLUTAMATE METHYLESTERASE/PROTEIN-GLUTAMINE GLUTAMINASE"/>
    <property type="match status" value="1"/>
</dbReference>
<comment type="function">
    <text evidence="3">Involved in chemotaxis. Part of a chemotaxis signal transduction system that modulates chemotaxis in response to various stimuli. Catalyzes the demethylation of specific methylglutamate residues introduced into the chemoreceptors (methyl-accepting chemotaxis proteins or MCP) by CheR. Also mediates the irreversible deamidation of specific glutamine residues to glutamic acid.</text>
</comment>
<feature type="domain" description="Response regulatory" evidence="6">
    <location>
        <begin position="17"/>
        <end position="134"/>
    </location>
</feature>
<dbReference type="GO" id="GO:0006935">
    <property type="term" value="P:chemotaxis"/>
    <property type="evidence" value="ECO:0007669"/>
    <property type="project" value="UniProtKB-UniRule"/>
</dbReference>
<dbReference type="EMBL" id="FXBB01000014">
    <property type="protein sequence ID" value="SMG29660.1"/>
    <property type="molecule type" value="Genomic_DNA"/>
</dbReference>
<dbReference type="HAMAP" id="MF_00099">
    <property type="entry name" value="CheB_chemtxs"/>
    <property type="match status" value="1"/>
</dbReference>
<evidence type="ECO:0000313" key="9">
    <source>
        <dbReference type="Proteomes" id="UP000193355"/>
    </source>
</evidence>
<dbReference type="InterPro" id="IPR035909">
    <property type="entry name" value="CheB_C"/>
</dbReference>
<dbReference type="EC" id="3.1.1.61" evidence="3"/>
<organism evidence="8 9">
    <name type="scientific">Dethiosulfovibrio salsuginis</name>
    <dbReference type="NCBI Taxonomy" id="561720"/>
    <lineage>
        <taxon>Bacteria</taxon>
        <taxon>Thermotogati</taxon>
        <taxon>Synergistota</taxon>
        <taxon>Synergistia</taxon>
        <taxon>Synergistales</taxon>
        <taxon>Dethiosulfovibrionaceae</taxon>
        <taxon>Dethiosulfovibrio</taxon>
    </lineage>
</organism>
<dbReference type="SUPFAM" id="SSF52738">
    <property type="entry name" value="Methylesterase CheB, C-terminal domain"/>
    <property type="match status" value="1"/>
</dbReference>
<name>A0A1X7JN65_9BACT</name>
<dbReference type="Pfam" id="PF01339">
    <property type="entry name" value="CheB_methylest"/>
    <property type="match status" value="1"/>
</dbReference>
<dbReference type="SUPFAM" id="SSF52172">
    <property type="entry name" value="CheY-like"/>
    <property type="match status" value="1"/>
</dbReference>
<evidence type="ECO:0000256" key="3">
    <source>
        <dbReference type="HAMAP-Rule" id="MF_00099"/>
    </source>
</evidence>
<dbReference type="InterPro" id="IPR001789">
    <property type="entry name" value="Sig_transdc_resp-reg_receiver"/>
</dbReference>
<keyword evidence="3" id="KW-0963">Cytoplasm</keyword>
<comment type="catalytic activity">
    <reaction evidence="3">
        <text>L-glutaminyl-[protein] + H2O = L-glutamyl-[protein] + NH4(+)</text>
        <dbReference type="Rhea" id="RHEA:16441"/>
        <dbReference type="Rhea" id="RHEA-COMP:10207"/>
        <dbReference type="Rhea" id="RHEA-COMP:10208"/>
        <dbReference type="ChEBI" id="CHEBI:15377"/>
        <dbReference type="ChEBI" id="CHEBI:28938"/>
        <dbReference type="ChEBI" id="CHEBI:29973"/>
        <dbReference type="ChEBI" id="CHEBI:30011"/>
        <dbReference type="EC" id="3.5.1.44"/>
    </reaction>
</comment>
<feature type="active site" evidence="3 4">
    <location>
        <position position="217"/>
    </location>
</feature>
<dbReference type="GO" id="GO:0000156">
    <property type="term" value="F:phosphorelay response regulator activity"/>
    <property type="evidence" value="ECO:0007669"/>
    <property type="project" value="InterPro"/>
</dbReference>
<dbReference type="SMART" id="SM00448">
    <property type="entry name" value="REC"/>
    <property type="match status" value="1"/>
</dbReference>
<gene>
    <name evidence="3" type="primary">cheB</name>
    <name evidence="8" type="ORF">SAMN06275492_11421</name>
</gene>
<comment type="PTM">
    <text evidence="3">Phosphorylated by CheA. Phosphorylation of the N-terminal regulatory domain activates the methylesterase activity.</text>
</comment>
<proteinExistence type="inferred from homology"/>
<dbReference type="PIRSF" id="PIRSF000876">
    <property type="entry name" value="RR_chemtxs_CheB"/>
    <property type="match status" value="1"/>
</dbReference>
<dbReference type="RefSeq" id="WP_234986162.1">
    <property type="nucleotide sequence ID" value="NZ_FXBB01000014.1"/>
</dbReference>
<dbReference type="PROSITE" id="PS50110">
    <property type="entry name" value="RESPONSE_REGULATORY"/>
    <property type="match status" value="1"/>
</dbReference>
<dbReference type="PANTHER" id="PTHR42872:SF3">
    <property type="entry name" value="PROTEIN-GLUTAMATE METHYLESTERASE_PROTEIN-GLUTAMINE GLUTAMINASE 1"/>
    <property type="match status" value="1"/>
</dbReference>
<evidence type="ECO:0000313" key="8">
    <source>
        <dbReference type="EMBL" id="SMG29660.1"/>
    </source>
</evidence>
<evidence type="ECO:0000256" key="2">
    <source>
        <dbReference type="ARBA" id="ARBA00048267"/>
    </source>
</evidence>
<dbReference type="PROSITE" id="PS50122">
    <property type="entry name" value="CHEB"/>
    <property type="match status" value="1"/>
</dbReference>
<evidence type="ECO:0000259" key="6">
    <source>
        <dbReference type="PROSITE" id="PS50110"/>
    </source>
</evidence>
<sequence length="372" mass="39477">MTKVTGIRQPKNMKEIRVLVVDDSSFMRKVIGDILDEVPGISVVARARDGIDGLAKVESLRPDVITLDVEMPRKNGIDTLREIMDRFPTPVIMVSSLTQSGATITMQALSMGAVDFVAKPSGTISLNMREVGDELRQKVLAAAYAKSVLPGKPFPLKARDPESVRPSVSRGIIKPPMPGSRPKLVCIASSTGGPQALQRMLTALPGDFPLPIVIAQHMPKGFTASFASRLDDLCSIDVKEGAEGIRLRPGLAVIAPGGYHMVIRGGPKDMTIGLSDSPPVLSVKPSANVLFSSVADAIGGDVVAVILTGMGRDGTDGAQVLSSKGAYVFGEAPETCVVYGMPRSAMEAGVINEQLPLHDMAGALNRFVREKR</sequence>
<dbReference type="Proteomes" id="UP000193355">
    <property type="component" value="Unassembled WGS sequence"/>
</dbReference>
<feature type="active site" evidence="3 4">
    <location>
        <position position="313"/>
    </location>
</feature>
<keyword evidence="9" id="KW-1185">Reference proteome</keyword>
<dbReference type="CDD" id="cd17541">
    <property type="entry name" value="REC_CheB-like"/>
    <property type="match status" value="1"/>
</dbReference>
<evidence type="ECO:0000256" key="1">
    <source>
        <dbReference type="ARBA" id="ARBA00022801"/>
    </source>
</evidence>
<dbReference type="Gene3D" id="3.40.50.2300">
    <property type="match status" value="1"/>
</dbReference>
<protein>
    <recommendedName>
        <fullName evidence="3">Protein-glutamate methylesterase/protein-glutamine glutaminase</fullName>
        <ecNumber evidence="3">3.1.1.61</ecNumber>
        <ecNumber evidence="3">3.5.1.44</ecNumber>
    </recommendedName>
</protein>
<comment type="catalytic activity">
    <reaction evidence="2 3">
        <text>[protein]-L-glutamate 5-O-methyl ester + H2O = L-glutamyl-[protein] + methanol + H(+)</text>
        <dbReference type="Rhea" id="RHEA:23236"/>
        <dbReference type="Rhea" id="RHEA-COMP:10208"/>
        <dbReference type="Rhea" id="RHEA-COMP:10311"/>
        <dbReference type="ChEBI" id="CHEBI:15377"/>
        <dbReference type="ChEBI" id="CHEBI:15378"/>
        <dbReference type="ChEBI" id="CHEBI:17790"/>
        <dbReference type="ChEBI" id="CHEBI:29973"/>
        <dbReference type="ChEBI" id="CHEBI:82795"/>
        <dbReference type="EC" id="3.1.1.61"/>
    </reaction>
</comment>
<dbReference type="AlphaFoldDB" id="A0A1X7JN65"/>
<feature type="domain" description="CheB-type methylesterase" evidence="7">
    <location>
        <begin position="178"/>
        <end position="371"/>
    </location>
</feature>
<keyword evidence="1 3" id="KW-0378">Hydrolase</keyword>
<dbReference type="CDD" id="cd16432">
    <property type="entry name" value="CheB_Rec"/>
    <property type="match status" value="1"/>
</dbReference>